<dbReference type="EMBL" id="CAKLBY020000173">
    <property type="protein sequence ID" value="CAK7931319.1"/>
    <property type="molecule type" value="Genomic_DNA"/>
</dbReference>
<dbReference type="EMBL" id="CAKLBY020000066">
    <property type="protein sequence ID" value="CAK7922450.1"/>
    <property type="molecule type" value="Genomic_DNA"/>
</dbReference>
<dbReference type="Proteomes" id="UP001162060">
    <property type="component" value="Unassembled WGS sequence"/>
</dbReference>
<evidence type="ECO:0000313" key="1">
    <source>
        <dbReference type="EMBL" id="CAK7922450.1"/>
    </source>
</evidence>
<comment type="caution">
    <text evidence="1">The sequence shown here is derived from an EMBL/GenBank/DDBJ whole genome shotgun (WGS) entry which is preliminary data.</text>
</comment>
<name>A0AAV1TJD8_9STRA</name>
<accession>A0AAV1TJD8</accession>
<organism evidence="1 3">
    <name type="scientific">Peronospora matthiolae</name>
    <dbReference type="NCBI Taxonomy" id="2874970"/>
    <lineage>
        <taxon>Eukaryota</taxon>
        <taxon>Sar</taxon>
        <taxon>Stramenopiles</taxon>
        <taxon>Oomycota</taxon>
        <taxon>Peronosporomycetes</taxon>
        <taxon>Peronosporales</taxon>
        <taxon>Peronosporaceae</taxon>
        <taxon>Peronospora</taxon>
    </lineage>
</organism>
<sequence>MNYERMASGLPFEHRLGSRAEVLFRLQYRKDDLDVVGDAVPSRQLVSLKR</sequence>
<gene>
    <name evidence="2" type="ORF">PM001_LOCUS16469</name>
    <name evidence="1" type="ORF">PM001_LOCUS7621</name>
</gene>
<reference evidence="1" key="1">
    <citation type="submission" date="2024-01" db="EMBL/GenBank/DDBJ databases">
        <authorList>
            <person name="Webb A."/>
        </authorList>
    </citation>
    <scope>NUCLEOTIDE SEQUENCE</scope>
    <source>
        <strain evidence="1">Pm1</strain>
    </source>
</reference>
<protein>
    <submittedName>
        <fullName evidence="1">Uncharacterized protein</fullName>
    </submittedName>
</protein>
<proteinExistence type="predicted"/>
<evidence type="ECO:0000313" key="3">
    <source>
        <dbReference type="Proteomes" id="UP001162060"/>
    </source>
</evidence>
<evidence type="ECO:0000313" key="2">
    <source>
        <dbReference type="EMBL" id="CAK7931319.1"/>
    </source>
</evidence>
<dbReference type="AlphaFoldDB" id="A0AAV1TJD8"/>